<reference evidence="1" key="2">
    <citation type="journal article" date="2015" name="Fish Shellfish Immunol.">
        <title>Early steps in the European eel (Anguilla anguilla)-Vibrio vulnificus interaction in the gills: Role of the RtxA13 toxin.</title>
        <authorList>
            <person name="Callol A."/>
            <person name="Pajuelo D."/>
            <person name="Ebbesson L."/>
            <person name="Teles M."/>
            <person name="MacKenzie S."/>
            <person name="Amaro C."/>
        </authorList>
    </citation>
    <scope>NUCLEOTIDE SEQUENCE</scope>
</reference>
<protein>
    <submittedName>
        <fullName evidence="1">Uncharacterized protein</fullName>
    </submittedName>
</protein>
<name>A0A0E9QTK3_ANGAN</name>
<organism evidence="1">
    <name type="scientific">Anguilla anguilla</name>
    <name type="common">European freshwater eel</name>
    <name type="synonym">Muraena anguilla</name>
    <dbReference type="NCBI Taxonomy" id="7936"/>
    <lineage>
        <taxon>Eukaryota</taxon>
        <taxon>Metazoa</taxon>
        <taxon>Chordata</taxon>
        <taxon>Craniata</taxon>
        <taxon>Vertebrata</taxon>
        <taxon>Euteleostomi</taxon>
        <taxon>Actinopterygii</taxon>
        <taxon>Neopterygii</taxon>
        <taxon>Teleostei</taxon>
        <taxon>Anguilliformes</taxon>
        <taxon>Anguillidae</taxon>
        <taxon>Anguilla</taxon>
    </lineage>
</organism>
<reference evidence="1" key="1">
    <citation type="submission" date="2014-11" db="EMBL/GenBank/DDBJ databases">
        <authorList>
            <person name="Amaro Gonzalez C."/>
        </authorList>
    </citation>
    <scope>NUCLEOTIDE SEQUENCE</scope>
</reference>
<sequence length="38" mass="4032">MVTAQLQQYHSNGTAVVGTAQLQHGHSYRTTAMQVGGC</sequence>
<dbReference type="EMBL" id="GBXM01097903">
    <property type="protein sequence ID" value="JAH10674.1"/>
    <property type="molecule type" value="Transcribed_RNA"/>
</dbReference>
<dbReference type="AlphaFoldDB" id="A0A0E9QTK3"/>
<proteinExistence type="predicted"/>
<accession>A0A0E9QTK3</accession>
<evidence type="ECO:0000313" key="1">
    <source>
        <dbReference type="EMBL" id="JAH19423.1"/>
    </source>
</evidence>
<dbReference type="EMBL" id="GBXM01089154">
    <property type="protein sequence ID" value="JAH19423.1"/>
    <property type="molecule type" value="Transcribed_RNA"/>
</dbReference>